<dbReference type="InterPro" id="IPR013149">
    <property type="entry name" value="ADH-like_C"/>
</dbReference>
<evidence type="ECO:0000313" key="3">
    <source>
        <dbReference type="Proteomes" id="UP000521943"/>
    </source>
</evidence>
<proteinExistence type="predicted"/>
<sequence length="354" mass="37738">MASTSQKALLLAKKFGGFTLASSFPVPKPKKNEVLVKVHAAALNPIDWKIQKYGLFIENFPAILGADVAGEVVELGDDVSRSPAKVAIGDRVFFQSPYNGNEYAGFQQYAVGEVFTLAKIPANISYDEAATIPGAFTAAYIGLYNVHPYGFGFKAPVKEGGKGKYTGVPIVILGGSSSVGQYAIQLAKLSGFSPIITTASPKHADQLKALGATHVLDRKKPLTKENVSAITNVPINAVYDTVSVPETQSAGLDILESGGQIVVTLPLGPGLEDRASKEKKKFAMIQGSKLLPHNVELFRDAWPHLTSFLEEGILKPNRLEVLPGGLNGIAQGLERMEANKVSGFKLVAHPQETA</sequence>
<feature type="domain" description="Enoyl reductase (ER)" evidence="1">
    <location>
        <begin position="16"/>
        <end position="348"/>
    </location>
</feature>
<evidence type="ECO:0000259" key="1">
    <source>
        <dbReference type="SMART" id="SM00829"/>
    </source>
</evidence>
<dbReference type="PANTHER" id="PTHR45348">
    <property type="entry name" value="HYPOTHETICAL OXIDOREDUCTASE (EUROFUNG)"/>
    <property type="match status" value="1"/>
</dbReference>
<dbReference type="CDD" id="cd08249">
    <property type="entry name" value="enoyl_reductase_like"/>
    <property type="match status" value="1"/>
</dbReference>
<protein>
    <submittedName>
        <fullName evidence="2">Chaperonin 10-like protein</fullName>
    </submittedName>
</protein>
<dbReference type="EMBL" id="JACGCI010000004">
    <property type="protein sequence ID" value="KAF6764115.1"/>
    <property type="molecule type" value="Genomic_DNA"/>
</dbReference>
<dbReference type="SUPFAM" id="SSF50129">
    <property type="entry name" value="GroES-like"/>
    <property type="match status" value="1"/>
</dbReference>
<reference evidence="2 3" key="1">
    <citation type="submission" date="2020-07" db="EMBL/GenBank/DDBJ databases">
        <title>Comparative genomics of pyrophilous fungi reveals a link between fire events and developmental genes.</title>
        <authorList>
            <consortium name="DOE Joint Genome Institute"/>
            <person name="Steindorff A.S."/>
            <person name="Carver A."/>
            <person name="Calhoun S."/>
            <person name="Stillman K."/>
            <person name="Liu H."/>
            <person name="Lipzen A."/>
            <person name="Pangilinan J."/>
            <person name="Labutti K."/>
            <person name="Bruns T.D."/>
            <person name="Grigoriev I.V."/>
        </authorList>
    </citation>
    <scope>NUCLEOTIDE SEQUENCE [LARGE SCALE GENOMIC DNA]</scope>
    <source>
        <strain evidence="2 3">CBS 144469</strain>
    </source>
</reference>
<dbReference type="InterPro" id="IPR013154">
    <property type="entry name" value="ADH-like_N"/>
</dbReference>
<dbReference type="SUPFAM" id="SSF51735">
    <property type="entry name" value="NAD(P)-binding Rossmann-fold domains"/>
    <property type="match status" value="1"/>
</dbReference>
<dbReference type="Pfam" id="PF00107">
    <property type="entry name" value="ADH_zinc_N"/>
    <property type="match status" value="1"/>
</dbReference>
<dbReference type="Proteomes" id="UP000521943">
    <property type="component" value="Unassembled WGS sequence"/>
</dbReference>
<comment type="caution">
    <text evidence="2">The sequence shown here is derived from an EMBL/GenBank/DDBJ whole genome shotgun (WGS) entry which is preliminary data.</text>
</comment>
<accession>A0A8H6IEI4</accession>
<dbReference type="InterPro" id="IPR020843">
    <property type="entry name" value="ER"/>
</dbReference>
<dbReference type="AlphaFoldDB" id="A0A8H6IEI4"/>
<dbReference type="InterPro" id="IPR047122">
    <property type="entry name" value="Trans-enoyl_RdTase-like"/>
</dbReference>
<dbReference type="Gene3D" id="3.90.180.10">
    <property type="entry name" value="Medium-chain alcohol dehydrogenases, catalytic domain"/>
    <property type="match status" value="1"/>
</dbReference>
<dbReference type="InterPro" id="IPR011032">
    <property type="entry name" value="GroES-like_sf"/>
</dbReference>
<organism evidence="2 3">
    <name type="scientific">Ephemerocybe angulata</name>
    <dbReference type="NCBI Taxonomy" id="980116"/>
    <lineage>
        <taxon>Eukaryota</taxon>
        <taxon>Fungi</taxon>
        <taxon>Dikarya</taxon>
        <taxon>Basidiomycota</taxon>
        <taxon>Agaricomycotina</taxon>
        <taxon>Agaricomycetes</taxon>
        <taxon>Agaricomycetidae</taxon>
        <taxon>Agaricales</taxon>
        <taxon>Agaricineae</taxon>
        <taxon>Psathyrellaceae</taxon>
        <taxon>Ephemerocybe</taxon>
    </lineage>
</organism>
<dbReference type="PANTHER" id="PTHR45348:SF2">
    <property type="entry name" value="ZINC-TYPE ALCOHOL DEHYDROGENASE-LIKE PROTEIN C2E1P3.01"/>
    <property type="match status" value="1"/>
</dbReference>
<gene>
    <name evidence="2" type="ORF">DFP72DRAFT_1059130</name>
</gene>
<dbReference type="Pfam" id="PF08240">
    <property type="entry name" value="ADH_N"/>
    <property type="match status" value="1"/>
</dbReference>
<dbReference type="SMART" id="SM00829">
    <property type="entry name" value="PKS_ER"/>
    <property type="match status" value="1"/>
</dbReference>
<dbReference type="InterPro" id="IPR036291">
    <property type="entry name" value="NAD(P)-bd_dom_sf"/>
</dbReference>
<name>A0A8H6IEI4_9AGAR</name>
<keyword evidence="3" id="KW-1185">Reference proteome</keyword>
<dbReference type="GO" id="GO:0016651">
    <property type="term" value="F:oxidoreductase activity, acting on NAD(P)H"/>
    <property type="evidence" value="ECO:0007669"/>
    <property type="project" value="InterPro"/>
</dbReference>
<dbReference type="OrthoDB" id="3233595at2759"/>
<evidence type="ECO:0000313" key="2">
    <source>
        <dbReference type="EMBL" id="KAF6764115.1"/>
    </source>
</evidence>
<dbReference type="Gene3D" id="3.40.50.720">
    <property type="entry name" value="NAD(P)-binding Rossmann-like Domain"/>
    <property type="match status" value="1"/>
</dbReference>